<sequence length="90" mass="9828">MGDLLKGSKLYKQYCCSCAVMVPAMLRACCGGDKVSLDTVITIHTSVPLWKPNLFQLHEDIILQLRLVSNVGTLIFGGCLEPNQGSCLTR</sequence>
<dbReference type="Proteomes" id="UP000008311">
    <property type="component" value="Unassembled WGS sequence"/>
</dbReference>
<organism evidence="1 2">
    <name type="scientific">Ricinus communis</name>
    <name type="common">Castor bean</name>
    <dbReference type="NCBI Taxonomy" id="3988"/>
    <lineage>
        <taxon>Eukaryota</taxon>
        <taxon>Viridiplantae</taxon>
        <taxon>Streptophyta</taxon>
        <taxon>Embryophyta</taxon>
        <taxon>Tracheophyta</taxon>
        <taxon>Spermatophyta</taxon>
        <taxon>Magnoliopsida</taxon>
        <taxon>eudicotyledons</taxon>
        <taxon>Gunneridae</taxon>
        <taxon>Pentapetalae</taxon>
        <taxon>rosids</taxon>
        <taxon>fabids</taxon>
        <taxon>Malpighiales</taxon>
        <taxon>Euphorbiaceae</taxon>
        <taxon>Acalyphoideae</taxon>
        <taxon>Acalypheae</taxon>
        <taxon>Ricinus</taxon>
    </lineage>
</organism>
<accession>B9SM20</accession>
<dbReference type="AlphaFoldDB" id="B9SM20"/>
<name>B9SM20_RICCO</name>
<evidence type="ECO:0000313" key="2">
    <source>
        <dbReference type="Proteomes" id="UP000008311"/>
    </source>
</evidence>
<proteinExistence type="predicted"/>
<protein>
    <submittedName>
        <fullName evidence="1">Uncharacterized protein</fullName>
    </submittedName>
</protein>
<keyword evidence="2" id="KW-1185">Reference proteome</keyword>
<dbReference type="EMBL" id="EQ974024">
    <property type="protein sequence ID" value="EEF35339.1"/>
    <property type="molecule type" value="Genomic_DNA"/>
</dbReference>
<dbReference type="InParanoid" id="B9SM20"/>
<evidence type="ECO:0000313" key="1">
    <source>
        <dbReference type="EMBL" id="EEF35339.1"/>
    </source>
</evidence>
<reference evidence="2" key="1">
    <citation type="journal article" date="2010" name="Nat. Biotechnol.">
        <title>Draft genome sequence of the oilseed species Ricinus communis.</title>
        <authorList>
            <person name="Chan A.P."/>
            <person name="Crabtree J."/>
            <person name="Zhao Q."/>
            <person name="Lorenzi H."/>
            <person name="Orvis J."/>
            <person name="Puiu D."/>
            <person name="Melake-Berhan A."/>
            <person name="Jones K.M."/>
            <person name="Redman J."/>
            <person name="Chen G."/>
            <person name="Cahoon E.B."/>
            <person name="Gedil M."/>
            <person name="Stanke M."/>
            <person name="Haas B.J."/>
            <person name="Wortman J.R."/>
            <person name="Fraser-Liggett C.M."/>
            <person name="Ravel J."/>
            <person name="Rabinowicz P.D."/>
        </authorList>
    </citation>
    <scope>NUCLEOTIDE SEQUENCE [LARGE SCALE GENOMIC DNA]</scope>
    <source>
        <strain evidence="2">cv. Hale</strain>
    </source>
</reference>
<gene>
    <name evidence="1" type="ORF">RCOM_0833070</name>
</gene>